<feature type="domain" description="Major facilitator superfamily (MFS) profile" evidence="8">
    <location>
        <begin position="42"/>
        <end position="495"/>
    </location>
</feature>
<evidence type="ECO:0000256" key="4">
    <source>
        <dbReference type="ARBA" id="ARBA00022692"/>
    </source>
</evidence>
<keyword evidence="6 7" id="KW-0472">Membrane</keyword>
<evidence type="ECO:0000313" key="10">
    <source>
        <dbReference type="Proteomes" id="UP001146351"/>
    </source>
</evidence>
<dbReference type="PANTHER" id="PTHR23501">
    <property type="entry name" value="MAJOR FACILITATOR SUPERFAMILY"/>
    <property type="match status" value="1"/>
</dbReference>
<organism evidence="9 10">
    <name type="scientific">Penicillium capsulatum</name>
    <dbReference type="NCBI Taxonomy" id="69766"/>
    <lineage>
        <taxon>Eukaryota</taxon>
        <taxon>Fungi</taxon>
        <taxon>Dikarya</taxon>
        <taxon>Ascomycota</taxon>
        <taxon>Pezizomycotina</taxon>
        <taxon>Eurotiomycetes</taxon>
        <taxon>Eurotiomycetidae</taxon>
        <taxon>Eurotiales</taxon>
        <taxon>Aspergillaceae</taxon>
        <taxon>Penicillium</taxon>
    </lineage>
</organism>
<dbReference type="InterPro" id="IPR011701">
    <property type="entry name" value="MFS"/>
</dbReference>
<feature type="transmembrane region" description="Helical" evidence="7">
    <location>
        <begin position="356"/>
        <end position="377"/>
    </location>
</feature>
<proteinExistence type="inferred from homology"/>
<evidence type="ECO:0000259" key="8">
    <source>
        <dbReference type="PROSITE" id="PS50850"/>
    </source>
</evidence>
<evidence type="ECO:0000256" key="5">
    <source>
        <dbReference type="ARBA" id="ARBA00022989"/>
    </source>
</evidence>
<feature type="transmembrane region" description="Helical" evidence="7">
    <location>
        <begin position="77"/>
        <end position="95"/>
    </location>
</feature>
<dbReference type="Gene3D" id="1.20.1250.20">
    <property type="entry name" value="MFS general substrate transporter like domains"/>
    <property type="match status" value="1"/>
</dbReference>
<dbReference type="PANTHER" id="PTHR23501:SF12">
    <property type="entry name" value="MAJOR FACILITATOR SUPERFAMILY (MFS) PROFILE DOMAIN-CONTAINING PROTEIN-RELATED"/>
    <property type="match status" value="1"/>
</dbReference>
<feature type="transmembrane region" description="Helical" evidence="7">
    <location>
        <begin position="252"/>
        <end position="271"/>
    </location>
</feature>
<dbReference type="GO" id="GO:0005886">
    <property type="term" value="C:plasma membrane"/>
    <property type="evidence" value="ECO:0007669"/>
    <property type="project" value="TreeGrafter"/>
</dbReference>
<evidence type="ECO:0000256" key="6">
    <source>
        <dbReference type="ARBA" id="ARBA00023136"/>
    </source>
</evidence>
<reference evidence="9" key="2">
    <citation type="journal article" date="2023" name="IMA Fungus">
        <title>Comparative genomic study of the Penicillium genus elucidates a diverse pangenome and 15 lateral gene transfer events.</title>
        <authorList>
            <person name="Petersen C."/>
            <person name="Sorensen T."/>
            <person name="Nielsen M.R."/>
            <person name="Sondergaard T.E."/>
            <person name="Sorensen J.L."/>
            <person name="Fitzpatrick D.A."/>
            <person name="Frisvad J.C."/>
            <person name="Nielsen K.L."/>
        </authorList>
    </citation>
    <scope>NUCLEOTIDE SEQUENCE</scope>
    <source>
        <strain evidence="9">IBT 21917</strain>
    </source>
</reference>
<protein>
    <recommendedName>
        <fullName evidence="8">Major facilitator superfamily (MFS) profile domain-containing protein</fullName>
    </recommendedName>
</protein>
<feature type="transmembrane region" description="Helical" evidence="7">
    <location>
        <begin position="132"/>
        <end position="153"/>
    </location>
</feature>
<feature type="transmembrane region" description="Helical" evidence="7">
    <location>
        <begin position="326"/>
        <end position="350"/>
    </location>
</feature>
<dbReference type="Proteomes" id="UP001146351">
    <property type="component" value="Unassembled WGS sequence"/>
</dbReference>
<keyword evidence="5 7" id="KW-1133">Transmembrane helix</keyword>
<dbReference type="OrthoDB" id="10021397at2759"/>
<evidence type="ECO:0000256" key="1">
    <source>
        <dbReference type="ARBA" id="ARBA00004141"/>
    </source>
</evidence>
<dbReference type="PROSITE" id="PS50850">
    <property type="entry name" value="MFS"/>
    <property type="match status" value="1"/>
</dbReference>
<feature type="transmembrane region" description="Helical" evidence="7">
    <location>
        <begin position="291"/>
        <end position="314"/>
    </location>
</feature>
<comment type="subcellular location">
    <subcellularLocation>
        <location evidence="1">Membrane</location>
        <topology evidence="1">Multi-pass membrane protein</topology>
    </subcellularLocation>
</comment>
<feature type="transmembrane region" description="Helical" evidence="7">
    <location>
        <begin position="220"/>
        <end position="240"/>
    </location>
</feature>
<gene>
    <name evidence="9" type="ORF">N7492_000111</name>
</gene>
<sequence length="495" mass="53411">MDSIELQQKNDPQDDVYDPIEDIDFVQEDIHSKVAKPVWILIVASVLSSTFFVALDNTIVAGVQSPIVQEFGREGKLSWLAMAFVLSSSATVLTWGKLFSIFSAKPLYLVSVTLFQVGSALCGGAPSINAFIIGRAIAGLGGAGMYIGCLNLLSVTTPDRQRPFYMALIGITWGTGIALGPVVGGAFSENVYATWRWAFYKNFCIGPNPRLIQKLSQIDYLGVFLNVGTFTALVMAIDLGGNIYDWGIGENIALWVIGGFFLTAFVLQQRFKIGTTDRERIFPADFLRTPIMWVLFILTCATSTCVVVPTYYIPLHFQLVCGDSPLAAAVGLLPFIVVMVFMGLSVGLSMMLRGFYMLWCPGGGIWTIFAGASMSMVDMHTSKSTVYIASTVIGEDAELGNSLVLAIAGAVFQNKALDDMEKIFSGEPRGKLHGVIAGSGSPLLSMASSQARDKALAAIVTAISRVYYLVVVAGALAFLVSLFMKRESVFVRAAS</sequence>
<name>A0A9W9IPT8_9EURO</name>
<dbReference type="Pfam" id="PF07690">
    <property type="entry name" value="MFS_1"/>
    <property type="match status" value="1"/>
</dbReference>
<feature type="transmembrane region" description="Helical" evidence="7">
    <location>
        <begin position="38"/>
        <end position="57"/>
    </location>
</feature>
<dbReference type="SUPFAM" id="SSF103473">
    <property type="entry name" value="MFS general substrate transporter"/>
    <property type="match status" value="2"/>
</dbReference>
<keyword evidence="10" id="KW-1185">Reference proteome</keyword>
<comment type="caution">
    <text evidence="9">The sequence shown here is derived from an EMBL/GenBank/DDBJ whole genome shotgun (WGS) entry which is preliminary data.</text>
</comment>
<dbReference type="EMBL" id="JAPQKO010000001">
    <property type="protein sequence ID" value="KAJ5182495.1"/>
    <property type="molecule type" value="Genomic_DNA"/>
</dbReference>
<keyword evidence="3" id="KW-0813">Transport</keyword>
<dbReference type="AlphaFoldDB" id="A0A9W9IPT8"/>
<dbReference type="InterPro" id="IPR036259">
    <property type="entry name" value="MFS_trans_sf"/>
</dbReference>
<evidence type="ECO:0000313" key="9">
    <source>
        <dbReference type="EMBL" id="KAJ5182495.1"/>
    </source>
</evidence>
<feature type="transmembrane region" description="Helical" evidence="7">
    <location>
        <begin position="466"/>
        <end position="484"/>
    </location>
</feature>
<evidence type="ECO:0000256" key="7">
    <source>
        <dbReference type="SAM" id="Phobius"/>
    </source>
</evidence>
<dbReference type="InterPro" id="IPR020846">
    <property type="entry name" value="MFS_dom"/>
</dbReference>
<comment type="similarity">
    <text evidence="2">Belongs to the major facilitator superfamily. TCR/Tet family.</text>
</comment>
<reference evidence="9" key="1">
    <citation type="submission" date="2022-11" db="EMBL/GenBank/DDBJ databases">
        <authorList>
            <person name="Petersen C."/>
        </authorList>
    </citation>
    <scope>NUCLEOTIDE SEQUENCE</scope>
    <source>
        <strain evidence="9">IBT 21917</strain>
    </source>
</reference>
<feature type="transmembrane region" description="Helical" evidence="7">
    <location>
        <begin position="107"/>
        <end position="126"/>
    </location>
</feature>
<dbReference type="GO" id="GO:0022857">
    <property type="term" value="F:transmembrane transporter activity"/>
    <property type="evidence" value="ECO:0007669"/>
    <property type="project" value="InterPro"/>
</dbReference>
<accession>A0A9W9IPT8</accession>
<evidence type="ECO:0000256" key="2">
    <source>
        <dbReference type="ARBA" id="ARBA00007520"/>
    </source>
</evidence>
<evidence type="ECO:0000256" key="3">
    <source>
        <dbReference type="ARBA" id="ARBA00022448"/>
    </source>
</evidence>
<keyword evidence="4 7" id="KW-0812">Transmembrane</keyword>